<comment type="caution">
    <text evidence="2">The sequence shown here is derived from an EMBL/GenBank/DDBJ whole genome shotgun (WGS) entry which is preliminary data.</text>
</comment>
<sequence>MYKKGYMLIEVVVGLAIFGLIGITSYNLLNISFKNTDKVEAKLLMTYLCQEVIEELKSDTSENNNVLKNLIEKGSYLFDNDKIGKEYQCELKLIKQEGNLIFYTCTIKNNMFHDMEVTLECSRFFE</sequence>
<accession>A0A4Z0D4D6</accession>
<dbReference type="RefSeq" id="WP_135271298.1">
    <property type="nucleotide sequence ID" value="NZ_SRIB01000009.1"/>
</dbReference>
<dbReference type="EMBL" id="SRIB01000009">
    <property type="protein sequence ID" value="TFZ39746.1"/>
    <property type="molecule type" value="Genomic_DNA"/>
</dbReference>
<name>A0A4Z0D4D6_9FIRM</name>
<keyword evidence="3" id="KW-1185">Reference proteome</keyword>
<evidence type="ECO:0000313" key="3">
    <source>
        <dbReference type="Proteomes" id="UP000298381"/>
    </source>
</evidence>
<dbReference type="AlphaFoldDB" id="A0A4Z0D4D6"/>
<protein>
    <submittedName>
        <fullName evidence="2">Type II secretion system protein</fullName>
    </submittedName>
</protein>
<keyword evidence="1" id="KW-0472">Membrane</keyword>
<proteinExistence type="predicted"/>
<reference evidence="2 3" key="1">
    <citation type="submission" date="2019-03" db="EMBL/GenBank/DDBJ databases">
        <title>Draft genome sequence data and analysis of a Fermenting Bacterium, Soehngenia longevitae strain 1933PT, isolated from petroleum reservoir in Azerbaijan.</title>
        <authorList>
            <person name="Grouzdev D.S."/>
            <person name="Bidzhieva S.K."/>
            <person name="Sokolova D.S."/>
            <person name="Tourova T.P."/>
            <person name="Poltaraus A.B."/>
            <person name="Nazina T.N."/>
        </authorList>
    </citation>
    <scope>NUCLEOTIDE SEQUENCE [LARGE SCALE GENOMIC DNA]</scope>
    <source>
        <strain evidence="2 3">1933P</strain>
    </source>
</reference>
<evidence type="ECO:0000313" key="2">
    <source>
        <dbReference type="EMBL" id="TFZ39746.1"/>
    </source>
</evidence>
<gene>
    <name evidence="2" type="ORF">E4100_06860</name>
</gene>
<keyword evidence="1" id="KW-1133">Transmembrane helix</keyword>
<dbReference type="Proteomes" id="UP000298381">
    <property type="component" value="Unassembled WGS sequence"/>
</dbReference>
<keyword evidence="1" id="KW-0812">Transmembrane</keyword>
<evidence type="ECO:0000256" key="1">
    <source>
        <dbReference type="SAM" id="Phobius"/>
    </source>
</evidence>
<feature type="transmembrane region" description="Helical" evidence="1">
    <location>
        <begin position="6"/>
        <end position="29"/>
    </location>
</feature>
<organism evidence="2 3">
    <name type="scientific">Soehngenia longivitae</name>
    <dbReference type="NCBI Taxonomy" id="2562294"/>
    <lineage>
        <taxon>Bacteria</taxon>
        <taxon>Bacillati</taxon>
        <taxon>Bacillota</taxon>
        <taxon>Tissierellia</taxon>
        <taxon>Tissierellales</taxon>
        <taxon>Tissierellaceae</taxon>
        <taxon>Soehngenia</taxon>
    </lineage>
</organism>